<dbReference type="SUPFAM" id="SSF144232">
    <property type="entry name" value="HIT/MYND zinc finger-like"/>
    <property type="match status" value="1"/>
</dbReference>
<proteinExistence type="predicted"/>
<keyword evidence="2 4" id="KW-0863">Zinc-finger</keyword>
<dbReference type="OrthoDB" id="4851849at2759"/>
<evidence type="ECO:0000256" key="1">
    <source>
        <dbReference type="ARBA" id="ARBA00022723"/>
    </source>
</evidence>
<feature type="domain" description="MYND-type" evidence="5">
    <location>
        <begin position="7"/>
        <end position="43"/>
    </location>
</feature>
<reference evidence="6" key="1">
    <citation type="submission" date="2021-02" db="EMBL/GenBank/DDBJ databases">
        <title>Psilocybe cubensis genome.</title>
        <authorList>
            <person name="Mckernan K.J."/>
            <person name="Crawford S."/>
            <person name="Trippe A."/>
            <person name="Kane L.T."/>
            <person name="Mclaughlin S."/>
        </authorList>
    </citation>
    <scope>NUCLEOTIDE SEQUENCE [LARGE SCALE GENOMIC DNA]</scope>
    <source>
        <strain evidence="6">MGC-MH-2018</strain>
    </source>
</reference>
<dbReference type="InterPro" id="IPR002893">
    <property type="entry name" value="Znf_MYND"/>
</dbReference>
<dbReference type="EMBL" id="JAFIQS010000005">
    <property type="protein sequence ID" value="KAG5168859.1"/>
    <property type="molecule type" value="Genomic_DNA"/>
</dbReference>
<keyword evidence="1" id="KW-0479">Metal-binding</keyword>
<dbReference type="AlphaFoldDB" id="A0A8H8CL99"/>
<protein>
    <recommendedName>
        <fullName evidence="5">MYND-type domain-containing protein</fullName>
    </recommendedName>
</protein>
<evidence type="ECO:0000256" key="4">
    <source>
        <dbReference type="PROSITE-ProRule" id="PRU00134"/>
    </source>
</evidence>
<evidence type="ECO:0000256" key="3">
    <source>
        <dbReference type="ARBA" id="ARBA00022833"/>
    </source>
</evidence>
<comment type="caution">
    <text evidence="6">The sequence shown here is derived from an EMBL/GenBank/DDBJ whole genome shotgun (WGS) entry which is preliminary data.</text>
</comment>
<gene>
    <name evidence="6" type="ORF">JR316_005413</name>
</gene>
<dbReference type="GO" id="GO:0008270">
    <property type="term" value="F:zinc ion binding"/>
    <property type="evidence" value="ECO:0007669"/>
    <property type="project" value="UniProtKB-KW"/>
</dbReference>
<evidence type="ECO:0000313" key="6">
    <source>
        <dbReference type="EMBL" id="KAG5168859.1"/>
    </source>
</evidence>
<organism evidence="6">
    <name type="scientific">Psilocybe cubensis</name>
    <name type="common">Psychedelic mushroom</name>
    <name type="synonym">Stropharia cubensis</name>
    <dbReference type="NCBI Taxonomy" id="181762"/>
    <lineage>
        <taxon>Eukaryota</taxon>
        <taxon>Fungi</taxon>
        <taxon>Dikarya</taxon>
        <taxon>Basidiomycota</taxon>
        <taxon>Agaricomycotina</taxon>
        <taxon>Agaricomycetes</taxon>
        <taxon>Agaricomycetidae</taxon>
        <taxon>Agaricales</taxon>
        <taxon>Agaricineae</taxon>
        <taxon>Strophariaceae</taxon>
        <taxon>Psilocybe</taxon>
    </lineage>
</organism>
<sequence length="462" mass="53785">MSPPHCCGFCKTPTDKRCTGCLLYFYCSKKCQKADWRRHLFDCKPKDEITAADCLYKACILTDSTPVYSLDAETRQSYGLSRVGVDNENKMLQLYFYILDPDHLAVKPQILQKWMADGKLAQEIISLFETRMDEATRPKSYLWFLENHHWIFDGNALAPRAESKFLFNTVFQVGWRYSGGSGNPRSALDVIHLCESESWPGHRIECLQFCGQTFCGFHTGPWQKLWVTLGFCTVTKRSRYTDDLLFILYSQLLRECTFQEFVTAYESSMLEKLLEKYGLGLQLPDSPFTELSEFLSSSPNIPSSWWLKHWTTMGGSVTKESYYDYGFWNCRSFQDAHDLSDVYARYFRSEDANPLLLHQARLDGRIFDHISSTILLPNKKKYRKLMKKTPLNSPDPATREWIRTCEYRWNVTIPMEVERNRTEARRKFLLDRSIEVFEAEANGAVDYKQRFVNLGHLDTEGA</sequence>
<dbReference type="Pfam" id="PF01753">
    <property type="entry name" value="zf-MYND"/>
    <property type="match status" value="1"/>
</dbReference>
<evidence type="ECO:0000256" key="2">
    <source>
        <dbReference type="ARBA" id="ARBA00022771"/>
    </source>
</evidence>
<dbReference type="PROSITE" id="PS50865">
    <property type="entry name" value="ZF_MYND_2"/>
    <property type="match status" value="1"/>
</dbReference>
<name>A0A8H8CL99_PSICU</name>
<accession>A0A8H8CL99</accession>
<keyword evidence="3" id="KW-0862">Zinc</keyword>
<dbReference type="Gene3D" id="6.10.140.2220">
    <property type="match status" value="1"/>
</dbReference>
<evidence type="ECO:0000259" key="5">
    <source>
        <dbReference type="PROSITE" id="PS50865"/>
    </source>
</evidence>